<dbReference type="PANTHER" id="PTHR31286">
    <property type="entry name" value="GLYCINE-RICH CELL WALL STRUCTURAL PROTEIN 1.8-LIKE"/>
    <property type="match status" value="1"/>
</dbReference>
<organism evidence="3 4">
    <name type="scientific">Gossypium stocksii</name>
    <dbReference type="NCBI Taxonomy" id="47602"/>
    <lineage>
        <taxon>Eukaryota</taxon>
        <taxon>Viridiplantae</taxon>
        <taxon>Streptophyta</taxon>
        <taxon>Embryophyta</taxon>
        <taxon>Tracheophyta</taxon>
        <taxon>Spermatophyta</taxon>
        <taxon>Magnoliopsida</taxon>
        <taxon>eudicotyledons</taxon>
        <taxon>Gunneridae</taxon>
        <taxon>Pentapetalae</taxon>
        <taxon>rosids</taxon>
        <taxon>malvids</taxon>
        <taxon>Malvales</taxon>
        <taxon>Malvaceae</taxon>
        <taxon>Malvoideae</taxon>
        <taxon>Gossypium</taxon>
    </lineage>
</organism>
<comment type="caution">
    <text evidence="3">The sequence shown here is derived from an EMBL/GenBank/DDBJ whole genome shotgun (WGS) entry which is preliminary data.</text>
</comment>
<dbReference type="PROSITE" id="PS50158">
    <property type="entry name" value="ZF_CCHC"/>
    <property type="match status" value="1"/>
</dbReference>
<dbReference type="InterPro" id="IPR001878">
    <property type="entry name" value="Znf_CCHC"/>
</dbReference>
<dbReference type="InterPro" id="IPR036875">
    <property type="entry name" value="Znf_CCHC_sf"/>
</dbReference>
<evidence type="ECO:0000256" key="1">
    <source>
        <dbReference type="PROSITE-ProRule" id="PRU00047"/>
    </source>
</evidence>
<gene>
    <name evidence="3" type="ORF">J1N35_019176</name>
</gene>
<dbReference type="GO" id="GO:0008270">
    <property type="term" value="F:zinc ion binding"/>
    <property type="evidence" value="ECO:0007669"/>
    <property type="project" value="UniProtKB-KW"/>
</dbReference>
<evidence type="ECO:0000313" key="3">
    <source>
        <dbReference type="EMBL" id="KAH1091919.1"/>
    </source>
</evidence>
<evidence type="ECO:0000259" key="2">
    <source>
        <dbReference type="PROSITE" id="PS50158"/>
    </source>
</evidence>
<dbReference type="Proteomes" id="UP000828251">
    <property type="component" value="Unassembled WGS sequence"/>
</dbReference>
<dbReference type="OrthoDB" id="984375at2759"/>
<sequence length="183" mass="20056">MVNFNPSRPFPSMVLTWIHFPGLLGFLSKKQILEEIGSLVGKVAKLNIKIDSGGRGNFAKMAVFVDLEKPLTYQVLVNGRMQRVEFGALPAVCFTCGRYGHLKSLCPFSLTGRNTDGGLRGVSETVAKGSAPGTSEEALGPWMIVECKARPTITPKRKKITEEISNVSRFAALEKDSARLERE</sequence>
<evidence type="ECO:0000313" key="4">
    <source>
        <dbReference type="Proteomes" id="UP000828251"/>
    </source>
</evidence>
<feature type="domain" description="CCHC-type" evidence="2">
    <location>
        <begin position="93"/>
        <end position="107"/>
    </location>
</feature>
<dbReference type="InterPro" id="IPR040256">
    <property type="entry name" value="At4g02000-like"/>
</dbReference>
<dbReference type="SUPFAM" id="SSF57756">
    <property type="entry name" value="Retrovirus zinc finger-like domains"/>
    <property type="match status" value="1"/>
</dbReference>
<proteinExistence type="predicted"/>
<dbReference type="GO" id="GO:0003676">
    <property type="term" value="F:nucleic acid binding"/>
    <property type="evidence" value="ECO:0007669"/>
    <property type="project" value="InterPro"/>
</dbReference>
<name>A0A9D3VQF8_9ROSI</name>
<dbReference type="EMBL" id="JAIQCV010000006">
    <property type="protein sequence ID" value="KAH1091919.1"/>
    <property type="molecule type" value="Genomic_DNA"/>
</dbReference>
<keyword evidence="1" id="KW-0863">Zinc-finger</keyword>
<dbReference type="AlphaFoldDB" id="A0A9D3VQF8"/>
<protein>
    <recommendedName>
        <fullName evidence="2">CCHC-type domain-containing protein</fullName>
    </recommendedName>
</protein>
<accession>A0A9D3VQF8</accession>
<dbReference type="PANTHER" id="PTHR31286:SF173">
    <property type="entry name" value="DUF4283 DOMAIN-CONTAINING PROTEIN"/>
    <property type="match status" value="1"/>
</dbReference>
<keyword evidence="1" id="KW-0862">Zinc</keyword>
<keyword evidence="1" id="KW-0479">Metal-binding</keyword>
<keyword evidence="4" id="KW-1185">Reference proteome</keyword>
<reference evidence="3 4" key="1">
    <citation type="journal article" date="2021" name="Plant Biotechnol. J.">
        <title>Multi-omics assisted identification of the key and species-specific regulatory components of drought-tolerant mechanisms in Gossypium stocksii.</title>
        <authorList>
            <person name="Yu D."/>
            <person name="Ke L."/>
            <person name="Zhang D."/>
            <person name="Wu Y."/>
            <person name="Sun Y."/>
            <person name="Mei J."/>
            <person name="Sun J."/>
            <person name="Sun Y."/>
        </authorList>
    </citation>
    <scope>NUCLEOTIDE SEQUENCE [LARGE SCALE GENOMIC DNA]</scope>
    <source>
        <strain evidence="4">cv. E1</strain>
        <tissue evidence="3">Leaf</tissue>
    </source>
</reference>